<dbReference type="Proteomes" id="UP000751190">
    <property type="component" value="Unassembled WGS sequence"/>
</dbReference>
<dbReference type="SMART" id="SM00451">
    <property type="entry name" value="ZnF_U1"/>
    <property type="match status" value="1"/>
</dbReference>
<dbReference type="PANTHER" id="PTHR45986">
    <property type="entry name" value="ZINC FINGER MATRIN-TYPE PROTEIN 2"/>
    <property type="match status" value="1"/>
</dbReference>
<organism evidence="7 8">
    <name type="scientific">Diacronema lutheri</name>
    <name type="common">Unicellular marine alga</name>
    <name type="synonym">Monochrysis lutheri</name>
    <dbReference type="NCBI Taxonomy" id="2081491"/>
    <lineage>
        <taxon>Eukaryota</taxon>
        <taxon>Haptista</taxon>
        <taxon>Haptophyta</taxon>
        <taxon>Pavlovophyceae</taxon>
        <taxon>Pavlovales</taxon>
        <taxon>Pavlovaceae</taxon>
        <taxon>Diacronema</taxon>
    </lineage>
</organism>
<dbReference type="GO" id="GO:0046540">
    <property type="term" value="C:U4/U6 x U5 tri-snRNP complex"/>
    <property type="evidence" value="ECO:0007669"/>
    <property type="project" value="TreeGrafter"/>
</dbReference>
<dbReference type="PANTHER" id="PTHR45986:SF1">
    <property type="entry name" value="ZINC FINGER MATRIN-TYPE PROTEIN 2"/>
    <property type="match status" value="1"/>
</dbReference>
<dbReference type="Pfam" id="PF12171">
    <property type="entry name" value="zf-C2H2_jaz"/>
    <property type="match status" value="1"/>
</dbReference>
<proteinExistence type="predicted"/>
<dbReference type="GO" id="GO:0005681">
    <property type="term" value="C:spliceosomal complex"/>
    <property type="evidence" value="ECO:0007669"/>
    <property type="project" value="InterPro"/>
</dbReference>
<keyword evidence="8" id="KW-1185">Reference proteome</keyword>
<evidence type="ECO:0000313" key="7">
    <source>
        <dbReference type="EMBL" id="KAG8461431.1"/>
    </source>
</evidence>
<keyword evidence="2" id="KW-0863">Zinc-finger</keyword>
<evidence type="ECO:0000256" key="3">
    <source>
        <dbReference type="ARBA" id="ARBA00022833"/>
    </source>
</evidence>
<keyword evidence="1" id="KW-0479">Metal-binding</keyword>
<dbReference type="InterPro" id="IPR003604">
    <property type="entry name" value="Matrin/U1-like-C_Znf_C2H2"/>
</dbReference>
<evidence type="ECO:0000259" key="6">
    <source>
        <dbReference type="SMART" id="SM00451"/>
    </source>
</evidence>
<dbReference type="OMA" id="VDHRRKW"/>
<reference evidence="7" key="1">
    <citation type="submission" date="2021-05" db="EMBL/GenBank/DDBJ databases">
        <title>The genome of the haptophyte Pavlova lutheri (Diacronema luteri, Pavlovales) - a model for lipid biosynthesis in eukaryotic algae.</title>
        <authorList>
            <person name="Hulatt C.J."/>
            <person name="Posewitz M.C."/>
        </authorList>
    </citation>
    <scope>NUCLEOTIDE SEQUENCE</scope>
    <source>
        <strain evidence="7">NIVA-4/92</strain>
    </source>
</reference>
<feature type="region of interest" description="Disordered" evidence="5">
    <location>
        <begin position="26"/>
        <end position="48"/>
    </location>
</feature>
<dbReference type="InterPro" id="IPR022755">
    <property type="entry name" value="Znf_C2H2_jaz"/>
</dbReference>
<dbReference type="OrthoDB" id="30343at2759"/>
<name>A0A8J5X9M9_DIALT</name>
<evidence type="ECO:0000256" key="5">
    <source>
        <dbReference type="SAM" id="MobiDB-lite"/>
    </source>
</evidence>
<evidence type="ECO:0000256" key="1">
    <source>
        <dbReference type="ARBA" id="ARBA00022723"/>
    </source>
</evidence>
<keyword evidence="3" id="KW-0862">Zinc</keyword>
<dbReference type="AlphaFoldDB" id="A0A8J5X9M9"/>
<feature type="domain" description="U1-type" evidence="6">
    <location>
        <begin position="87"/>
        <end position="121"/>
    </location>
</feature>
<dbReference type="SUPFAM" id="SSF57667">
    <property type="entry name" value="beta-beta-alpha zinc fingers"/>
    <property type="match status" value="1"/>
</dbReference>
<dbReference type="EMBL" id="JAGTXO010000026">
    <property type="protein sequence ID" value="KAG8461431.1"/>
    <property type="molecule type" value="Genomic_DNA"/>
</dbReference>
<protein>
    <recommendedName>
        <fullName evidence="6">U1-type domain-containing protein</fullName>
    </recommendedName>
</protein>
<dbReference type="InterPro" id="IPR040107">
    <property type="entry name" value="Snu23"/>
</dbReference>
<sequence>MSQPPTKALGAERKTWDKAAFEQRARERVERELEEEREAAKAKAPPRVVVQRAPLDRDKARADQNLDLHGAVGKKKVINSKTPELARSPFYCTVCNCQLRDSATWLSHLNGKNHVRNLGMNLRAERSTLEGVKAKLEATTAKRREDLTPDEAAAAFRAEFDERVRQQEEQARLDRQQRRDAERAQKRAQPAADGAHVRDEPEAEPVDPMMAAMGFGFAGFGSSKQPR</sequence>
<dbReference type="GO" id="GO:0000398">
    <property type="term" value="P:mRNA splicing, via spliceosome"/>
    <property type="evidence" value="ECO:0007669"/>
    <property type="project" value="InterPro"/>
</dbReference>
<dbReference type="Gene3D" id="3.30.160.60">
    <property type="entry name" value="Classic Zinc Finger"/>
    <property type="match status" value="1"/>
</dbReference>
<dbReference type="GO" id="GO:0003676">
    <property type="term" value="F:nucleic acid binding"/>
    <property type="evidence" value="ECO:0007669"/>
    <property type="project" value="InterPro"/>
</dbReference>
<dbReference type="GO" id="GO:0008270">
    <property type="term" value="F:zinc ion binding"/>
    <property type="evidence" value="ECO:0007669"/>
    <property type="project" value="UniProtKB-KW"/>
</dbReference>
<gene>
    <name evidence="7" type="ORF">KFE25_010618</name>
</gene>
<dbReference type="InterPro" id="IPR036236">
    <property type="entry name" value="Znf_C2H2_sf"/>
</dbReference>
<feature type="region of interest" description="Disordered" evidence="5">
    <location>
        <begin position="1"/>
        <end position="20"/>
    </location>
</feature>
<keyword evidence="4" id="KW-0539">Nucleus</keyword>
<evidence type="ECO:0000256" key="2">
    <source>
        <dbReference type="ARBA" id="ARBA00022771"/>
    </source>
</evidence>
<feature type="compositionally biased region" description="Basic and acidic residues" evidence="5">
    <location>
        <begin position="163"/>
        <end position="185"/>
    </location>
</feature>
<feature type="compositionally biased region" description="Basic and acidic residues" evidence="5">
    <location>
        <begin position="10"/>
        <end position="20"/>
    </location>
</feature>
<comment type="caution">
    <text evidence="7">The sequence shown here is derived from an EMBL/GenBank/DDBJ whole genome shotgun (WGS) entry which is preliminary data.</text>
</comment>
<evidence type="ECO:0000313" key="8">
    <source>
        <dbReference type="Proteomes" id="UP000751190"/>
    </source>
</evidence>
<evidence type="ECO:0000256" key="4">
    <source>
        <dbReference type="ARBA" id="ARBA00023242"/>
    </source>
</evidence>
<feature type="region of interest" description="Disordered" evidence="5">
    <location>
        <begin position="163"/>
        <end position="208"/>
    </location>
</feature>
<accession>A0A8J5X9M9</accession>